<sequence>MTDTASPSPATSAPLPTRRLLRQVEEEAKAAGEGPLTPEEVLRRAQAALAGEADASTAGPPEAHPSAAQPDTSPADAAAPDGERVPPLPPQAPPVPGAPASVPQQESAPSQEDASSDADTASGDAAAEDREAPLADAAPGADSAPAEKDYGRAGRNLPVAVAVGALLGGGVLASLVFLPVSFVAIALLGVCLAMWELSNALKQSGARVSTVSTIVAAGCMVVATALGGQEALWVAFAAGAGAVLLFTLLEDLHRRGNAVRDVCLSLFALTYVGLMVSFVVHLLSFDKGNLLVICFLALVVASDIGGYFAGTALGKHPIAPSISPKKSWEGFAGSVLMATAVGMGMAHWAFEAPLWTGVVLGVVIPAFATLGDFSESMIKRDLGLKDMGTLLPGHGGVMDRLDSILPTAPVALILFIFLPGFLPAAG</sequence>
<evidence type="ECO:0000256" key="3">
    <source>
        <dbReference type="ARBA" id="ARBA00005119"/>
    </source>
</evidence>
<comment type="pathway">
    <text evidence="4">Lipid metabolism.</text>
</comment>
<feature type="transmembrane region" description="Helical" evidence="20">
    <location>
        <begin position="404"/>
        <end position="422"/>
    </location>
</feature>
<comment type="similarity">
    <text evidence="5 18">Belongs to the CDS family.</text>
</comment>
<evidence type="ECO:0000256" key="10">
    <source>
        <dbReference type="ARBA" id="ARBA00022679"/>
    </source>
</evidence>
<evidence type="ECO:0000256" key="7">
    <source>
        <dbReference type="ARBA" id="ARBA00019373"/>
    </source>
</evidence>
<evidence type="ECO:0000256" key="4">
    <source>
        <dbReference type="ARBA" id="ARBA00005189"/>
    </source>
</evidence>
<evidence type="ECO:0000256" key="15">
    <source>
        <dbReference type="ARBA" id="ARBA00023136"/>
    </source>
</evidence>
<feature type="transmembrane region" description="Helical" evidence="20">
    <location>
        <begin position="290"/>
        <end position="309"/>
    </location>
</feature>
<comment type="catalytic activity">
    <reaction evidence="1 18">
        <text>a 1,2-diacyl-sn-glycero-3-phosphate + CTP + H(+) = a CDP-1,2-diacyl-sn-glycerol + diphosphate</text>
        <dbReference type="Rhea" id="RHEA:16229"/>
        <dbReference type="ChEBI" id="CHEBI:15378"/>
        <dbReference type="ChEBI" id="CHEBI:33019"/>
        <dbReference type="ChEBI" id="CHEBI:37563"/>
        <dbReference type="ChEBI" id="CHEBI:58332"/>
        <dbReference type="ChEBI" id="CHEBI:58608"/>
        <dbReference type="EC" id="2.7.7.41"/>
    </reaction>
</comment>
<dbReference type="EC" id="2.7.7.41" evidence="6 18"/>
<keyword evidence="16" id="KW-0594">Phospholipid biosynthesis</keyword>
<dbReference type="PROSITE" id="PS01315">
    <property type="entry name" value="CDS"/>
    <property type="match status" value="1"/>
</dbReference>
<comment type="caution">
    <text evidence="21">The sequence shown here is derived from an EMBL/GenBank/DDBJ whole genome shotgun (WGS) entry which is preliminary data.</text>
</comment>
<dbReference type="Proteomes" id="UP001500984">
    <property type="component" value="Unassembled WGS sequence"/>
</dbReference>
<evidence type="ECO:0000256" key="8">
    <source>
        <dbReference type="ARBA" id="ARBA00022475"/>
    </source>
</evidence>
<evidence type="ECO:0000256" key="18">
    <source>
        <dbReference type="RuleBase" id="RU003938"/>
    </source>
</evidence>
<name>A0ABN2X202_9MICO</name>
<evidence type="ECO:0000256" key="1">
    <source>
        <dbReference type="ARBA" id="ARBA00001698"/>
    </source>
</evidence>
<feature type="transmembrane region" description="Helical" evidence="20">
    <location>
        <begin position="157"/>
        <end position="176"/>
    </location>
</feature>
<feature type="transmembrane region" description="Helical" evidence="20">
    <location>
        <begin position="232"/>
        <end position="250"/>
    </location>
</feature>
<proteinExistence type="inferred from homology"/>
<evidence type="ECO:0000256" key="2">
    <source>
        <dbReference type="ARBA" id="ARBA00004651"/>
    </source>
</evidence>
<comment type="subcellular location">
    <subcellularLocation>
        <location evidence="2">Cell membrane</location>
        <topology evidence="2">Multi-pass membrane protein</topology>
    </subcellularLocation>
</comment>
<comment type="pathway">
    <text evidence="3 18">Phospholipid metabolism; CDP-diacylglycerol biosynthesis; CDP-diacylglycerol from sn-glycerol 3-phosphate: step 3/3.</text>
</comment>
<evidence type="ECO:0000256" key="19">
    <source>
        <dbReference type="SAM" id="MobiDB-lite"/>
    </source>
</evidence>
<keyword evidence="13 20" id="KW-1133">Transmembrane helix</keyword>
<feature type="compositionally biased region" description="Pro residues" evidence="19">
    <location>
        <begin position="86"/>
        <end position="97"/>
    </location>
</feature>
<evidence type="ECO:0000256" key="12">
    <source>
        <dbReference type="ARBA" id="ARBA00022695"/>
    </source>
</evidence>
<keyword evidence="14" id="KW-0443">Lipid metabolism</keyword>
<evidence type="ECO:0000313" key="22">
    <source>
        <dbReference type="Proteomes" id="UP001500984"/>
    </source>
</evidence>
<evidence type="ECO:0000256" key="5">
    <source>
        <dbReference type="ARBA" id="ARBA00010185"/>
    </source>
</evidence>
<feature type="compositionally biased region" description="Low complexity" evidence="19">
    <location>
        <begin position="65"/>
        <end position="80"/>
    </location>
</feature>
<keyword evidence="17" id="KW-1208">Phospholipid metabolism</keyword>
<reference evidence="21 22" key="1">
    <citation type="journal article" date="2019" name="Int. J. Syst. Evol. Microbiol.">
        <title>The Global Catalogue of Microorganisms (GCM) 10K type strain sequencing project: providing services to taxonomists for standard genome sequencing and annotation.</title>
        <authorList>
            <consortium name="The Broad Institute Genomics Platform"/>
            <consortium name="The Broad Institute Genome Sequencing Center for Infectious Disease"/>
            <person name="Wu L."/>
            <person name="Ma J."/>
        </authorList>
    </citation>
    <scope>NUCLEOTIDE SEQUENCE [LARGE SCALE GENOMIC DNA]</scope>
    <source>
        <strain evidence="21 22">JCM 15900</strain>
    </source>
</reference>
<keyword evidence="11 18" id="KW-0812">Transmembrane</keyword>
<evidence type="ECO:0000313" key="21">
    <source>
        <dbReference type="EMBL" id="GAA2103454.1"/>
    </source>
</evidence>
<evidence type="ECO:0000256" key="9">
    <source>
        <dbReference type="ARBA" id="ARBA00022516"/>
    </source>
</evidence>
<keyword evidence="8" id="KW-1003">Cell membrane</keyword>
<dbReference type="Pfam" id="PF01148">
    <property type="entry name" value="CTP_transf_1"/>
    <property type="match status" value="1"/>
</dbReference>
<keyword evidence="22" id="KW-1185">Reference proteome</keyword>
<evidence type="ECO:0000256" key="6">
    <source>
        <dbReference type="ARBA" id="ARBA00012487"/>
    </source>
</evidence>
<keyword evidence="9" id="KW-0444">Lipid biosynthesis</keyword>
<feature type="transmembrane region" description="Helical" evidence="20">
    <location>
        <begin position="354"/>
        <end position="373"/>
    </location>
</feature>
<feature type="transmembrane region" description="Helical" evidence="20">
    <location>
        <begin position="182"/>
        <end position="201"/>
    </location>
</feature>
<feature type="transmembrane region" description="Helical" evidence="20">
    <location>
        <begin position="262"/>
        <end position="284"/>
    </location>
</feature>
<dbReference type="PANTHER" id="PTHR46382:SF1">
    <property type="entry name" value="PHOSPHATIDATE CYTIDYLYLTRANSFERASE"/>
    <property type="match status" value="1"/>
</dbReference>
<evidence type="ECO:0000256" key="11">
    <source>
        <dbReference type="ARBA" id="ARBA00022692"/>
    </source>
</evidence>
<keyword evidence="10 18" id="KW-0808">Transferase</keyword>
<gene>
    <name evidence="21" type="ORF">GCM10009823_27340</name>
</gene>
<keyword evidence="15 20" id="KW-0472">Membrane</keyword>
<dbReference type="InterPro" id="IPR000374">
    <property type="entry name" value="PC_trans"/>
</dbReference>
<evidence type="ECO:0000256" key="16">
    <source>
        <dbReference type="ARBA" id="ARBA00023209"/>
    </source>
</evidence>
<dbReference type="GO" id="GO:0016779">
    <property type="term" value="F:nucleotidyltransferase activity"/>
    <property type="evidence" value="ECO:0007669"/>
    <property type="project" value="UniProtKB-KW"/>
</dbReference>
<feature type="region of interest" description="Disordered" evidence="19">
    <location>
        <begin position="24"/>
        <end position="149"/>
    </location>
</feature>
<dbReference type="EMBL" id="BAAAPZ010000017">
    <property type="protein sequence ID" value="GAA2103454.1"/>
    <property type="molecule type" value="Genomic_DNA"/>
</dbReference>
<protein>
    <recommendedName>
        <fullName evidence="7 18">Phosphatidate cytidylyltransferase</fullName>
        <ecNumber evidence="6 18">2.7.7.41</ecNumber>
    </recommendedName>
</protein>
<accession>A0ABN2X202</accession>
<evidence type="ECO:0000256" key="20">
    <source>
        <dbReference type="SAM" id="Phobius"/>
    </source>
</evidence>
<evidence type="ECO:0000256" key="14">
    <source>
        <dbReference type="ARBA" id="ARBA00023098"/>
    </source>
</evidence>
<dbReference type="RefSeq" id="WP_344337824.1">
    <property type="nucleotide sequence ID" value="NZ_BAAAPZ010000017.1"/>
</dbReference>
<feature type="transmembrane region" description="Helical" evidence="20">
    <location>
        <begin position="208"/>
        <end position="226"/>
    </location>
</feature>
<dbReference type="PANTHER" id="PTHR46382">
    <property type="entry name" value="PHOSPHATIDATE CYTIDYLYLTRANSFERASE"/>
    <property type="match status" value="1"/>
</dbReference>
<feature type="compositionally biased region" description="Low complexity" evidence="19">
    <location>
        <begin position="134"/>
        <end position="144"/>
    </location>
</feature>
<evidence type="ECO:0000256" key="13">
    <source>
        <dbReference type="ARBA" id="ARBA00022989"/>
    </source>
</evidence>
<evidence type="ECO:0000256" key="17">
    <source>
        <dbReference type="ARBA" id="ARBA00023264"/>
    </source>
</evidence>
<feature type="transmembrane region" description="Helical" evidence="20">
    <location>
        <begin position="330"/>
        <end position="348"/>
    </location>
</feature>
<keyword evidence="12 18" id="KW-0548">Nucleotidyltransferase</keyword>
<organism evidence="21 22">
    <name type="scientific">Brevibacterium salitolerans</name>
    <dbReference type="NCBI Taxonomy" id="1403566"/>
    <lineage>
        <taxon>Bacteria</taxon>
        <taxon>Bacillati</taxon>
        <taxon>Actinomycetota</taxon>
        <taxon>Actinomycetes</taxon>
        <taxon>Micrococcales</taxon>
        <taxon>Brevibacteriaceae</taxon>
        <taxon>Brevibacterium</taxon>
    </lineage>
</organism>